<dbReference type="OrthoDB" id="268928at2759"/>
<feature type="transmembrane region" description="Helical" evidence="6">
    <location>
        <begin position="21"/>
        <end position="38"/>
    </location>
</feature>
<evidence type="ECO:0000313" key="7">
    <source>
        <dbReference type="EMBL" id="KAF2858452.1"/>
    </source>
</evidence>
<keyword evidence="8" id="KW-1185">Reference proteome</keyword>
<evidence type="ECO:0000256" key="6">
    <source>
        <dbReference type="SAM" id="Phobius"/>
    </source>
</evidence>
<evidence type="ECO:0000256" key="5">
    <source>
        <dbReference type="ARBA" id="ARBA00023136"/>
    </source>
</evidence>
<gene>
    <name evidence="7" type="ORF">K470DRAFT_251187</name>
</gene>
<reference evidence="7" key="1">
    <citation type="journal article" date="2020" name="Stud. Mycol.">
        <title>101 Dothideomycetes genomes: a test case for predicting lifestyles and emergence of pathogens.</title>
        <authorList>
            <person name="Haridas S."/>
            <person name="Albert R."/>
            <person name="Binder M."/>
            <person name="Bloem J."/>
            <person name="Labutti K."/>
            <person name="Salamov A."/>
            <person name="Andreopoulos B."/>
            <person name="Baker S."/>
            <person name="Barry K."/>
            <person name="Bills G."/>
            <person name="Bluhm B."/>
            <person name="Cannon C."/>
            <person name="Castanera R."/>
            <person name="Culley D."/>
            <person name="Daum C."/>
            <person name="Ezra D."/>
            <person name="Gonzalez J."/>
            <person name="Henrissat B."/>
            <person name="Kuo A."/>
            <person name="Liang C."/>
            <person name="Lipzen A."/>
            <person name="Lutzoni F."/>
            <person name="Magnuson J."/>
            <person name="Mondo S."/>
            <person name="Nolan M."/>
            <person name="Ohm R."/>
            <person name="Pangilinan J."/>
            <person name="Park H.-J."/>
            <person name="Ramirez L."/>
            <person name="Alfaro M."/>
            <person name="Sun H."/>
            <person name="Tritt A."/>
            <person name="Yoshinaga Y."/>
            <person name="Zwiers L.-H."/>
            <person name="Turgeon B."/>
            <person name="Goodwin S."/>
            <person name="Spatafora J."/>
            <person name="Crous P."/>
            <person name="Grigoriev I."/>
        </authorList>
    </citation>
    <scope>NUCLEOTIDE SEQUENCE</scope>
    <source>
        <strain evidence="7">CBS 480.64</strain>
    </source>
</reference>
<dbReference type="PANTHER" id="PTHR13180">
    <property type="entry name" value="SMALL MEMBRANE PROTEIN-RELATED"/>
    <property type="match status" value="1"/>
</dbReference>
<dbReference type="Proteomes" id="UP000799421">
    <property type="component" value="Unassembled WGS sequence"/>
</dbReference>
<sequence length="169" mass="18232">MSTDHLFRISLPPILTSHTRAIGVYTSGALFSISLFSLLDASLWSSSHLNGSLFHVTFLDWVPAIFSFLGLIIINLINKDHLLGEGAGYGDENHQWRLRVWLFVGFAALAGGLAGGVAVLVLKYVTKGAEWPALGMGVEGLLANAGVMLACVILWTAQRGDEFGYNLTL</sequence>
<feature type="transmembrane region" description="Helical" evidence="6">
    <location>
        <begin position="98"/>
        <end position="122"/>
    </location>
</feature>
<evidence type="ECO:0000313" key="8">
    <source>
        <dbReference type="Proteomes" id="UP000799421"/>
    </source>
</evidence>
<keyword evidence="5 6" id="KW-0472">Membrane</keyword>
<organism evidence="7 8">
    <name type="scientific">Piedraia hortae CBS 480.64</name>
    <dbReference type="NCBI Taxonomy" id="1314780"/>
    <lineage>
        <taxon>Eukaryota</taxon>
        <taxon>Fungi</taxon>
        <taxon>Dikarya</taxon>
        <taxon>Ascomycota</taxon>
        <taxon>Pezizomycotina</taxon>
        <taxon>Dothideomycetes</taxon>
        <taxon>Dothideomycetidae</taxon>
        <taxon>Capnodiales</taxon>
        <taxon>Piedraiaceae</taxon>
        <taxon>Piedraia</taxon>
    </lineage>
</organism>
<dbReference type="Pfam" id="PF05255">
    <property type="entry name" value="UPF0220"/>
    <property type="match status" value="1"/>
</dbReference>
<evidence type="ECO:0000256" key="3">
    <source>
        <dbReference type="ARBA" id="ARBA00022692"/>
    </source>
</evidence>
<comment type="similarity">
    <text evidence="2">Belongs to the UPF0220 family.</text>
</comment>
<evidence type="ECO:0000256" key="4">
    <source>
        <dbReference type="ARBA" id="ARBA00022989"/>
    </source>
</evidence>
<dbReference type="InterPro" id="IPR007919">
    <property type="entry name" value="UPF0220"/>
</dbReference>
<protein>
    <submittedName>
        <fullName evidence="7">UPF0220-domain-containing protein</fullName>
    </submittedName>
</protein>
<evidence type="ECO:0000256" key="1">
    <source>
        <dbReference type="ARBA" id="ARBA00004141"/>
    </source>
</evidence>
<name>A0A6A7BTP1_9PEZI</name>
<dbReference type="AlphaFoldDB" id="A0A6A7BTP1"/>
<evidence type="ECO:0000256" key="2">
    <source>
        <dbReference type="ARBA" id="ARBA00005335"/>
    </source>
</evidence>
<keyword evidence="4 6" id="KW-1133">Transmembrane helix</keyword>
<accession>A0A6A7BTP1</accession>
<keyword evidence="3 6" id="KW-0812">Transmembrane</keyword>
<comment type="subcellular location">
    <subcellularLocation>
        <location evidence="1">Membrane</location>
        <topology evidence="1">Multi-pass membrane protein</topology>
    </subcellularLocation>
</comment>
<feature type="transmembrane region" description="Helical" evidence="6">
    <location>
        <begin position="58"/>
        <end position="77"/>
    </location>
</feature>
<proteinExistence type="inferred from homology"/>
<dbReference type="GO" id="GO:0016020">
    <property type="term" value="C:membrane"/>
    <property type="evidence" value="ECO:0007669"/>
    <property type="project" value="UniProtKB-SubCell"/>
</dbReference>
<feature type="transmembrane region" description="Helical" evidence="6">
    <location>
        <begin position="134"/>
        <end position="157"/>
    </location>
</feature>
<dbReference type="EMBL" id="MU006009">
    <property type="protein sequence ID" value="KAF2858452.1"/>
    <property type="molecule type" value="Genomic_DNA"/>
</dbReference>